<dbReference type="EMBL" id="CP033169">
    <property type="protein sequence ID" value="AYO30214.1"/>
    <property type="molecule type" value="Genomic_DNA"/>
</dbReference>
<protein>
    <recommendedName>
        <fullName evidence="2">Ferredoxin</fullName>
    </recommendedName>
</protein>
<evidence type="ECO:0000259" key="7">
    <source>
        <dbReference type="PROSITE" id="PS51379"/>
    </source>
</evidence>
<evidence type="ECO:0000313" key="9">
    <source>
        <dbReference type="Proteomes" id="UP000280960"/>
    </source>
</evidence>
<keyword evidence="3" id="KW-0004">4Fe-4S</keyword>
<dbReference type="Gene3D" id="3.30.70.20">
    <property type="match status" value="1"/>
</dbReference>
<dbReference type="InterPro" id="IPR050157">
    <property type="entry name" value="PSI_iron-sulfur_center"/>
</dbReference>
<dbReference type="PROSITE" id="PS00198">
    <property type="entry name" value="4FE4S_FER_1"/>
    <property type="match status" value="1"/>
</dbReference>
<evidence type="ECO:0000256" key="1">
    <source>
        <dbReference type="ARBA" id="ARBA00003532"/>
    </source>
</evidence>
<sequence length="376" mass="42303">MSKVVLMKCADYDPEEIREKIEHALRILKVDFADKKKILLKPNLLMRKKPEDAVTTHPTVVQAMIEILKGFSVEAVVAESPGGPYTKRRLEGIYEATGIKGICDNTGAFLNYDTSWFEKNFEEGYMLKKIPFISPLKDCDGLISLAKLKTHGMAVYTGAVKNLYGLIPGGQKVELHFKMQQMDRFMDMLLDIYLASRPMLSVIDGIVAMEGSGPSAGVPRKLGVLIVSQDGIAADFVASKIIGLNINDFPLLKCAIKRGLFREDGVEVVGDRLEEINVKDFKFPKKKDVLFLKGLLPVWLENYFKAWLTPKPVFIHKKCIGCKECFNTCPAKAIMMVNKRPVVDLDKCIRCYCCHELCPEKAINIDRAFIFKTILK</sequence>
<keyword evidence="6" id="KW-0411">Iron-sulfur</keyword>
<evidence type="ECO:0000256" key="6">
    <source>
        <dbReference type="ARBA" id="ARBA00023014"/>
    </source>
</evidence>
<evidence type="ECO:0000256" key="5">
    <source>
        <dbReference type="ARBA" id="ARBA00023004"/>
    </source>
</evidence>
<organism evidence="8 9">
    <name type="scientific">Biomaibacter acetigenes</name>
    <dbReference type="NCBI Taxonomy" id="2316383"/>
    <lineage>
        <taxon>Bacteria</taxon>
        <taxon>Bacillati</taxon>
        <taxon>Bacillota</taxon>
        <taxon>Clostridia</taxon>
        <taxon>Thermosediminibacterales</taxon>
        <taxon>Tepidanaerobacteraceae</taxon>
        <taxon>Biomaibacter</taxon>
    </lineage>
</organism>
<evidence type="ECO:0000256" key="4">
    <source>
        <dbReference type="ARBA" id="ARBA00022723"/>
    </source>
</evidence>
<proteinExistence type="predicted"/>
<dbReference type="Pfam" id="PF13237">
    <property type="entry name" value="Fer4_10"/>
    <property type="match status" value="1"/>
</dbReference>
<feature type="domain" description="4Fe-4S ferredoxin-type" evidence="7">
    <location>
        <begin position="310"/>
        <end position="338"/>
    </location>
</feature>
<dbReference type="GO" id="GO:0051539">
    <property type="term" value="F:4 iron, 4 sulfur cluster binding"/>
    <property type="evidence" value="ECO:0007669"/>
    <property type="project" value="UniProtKB-KW"/>
</dbReference>
<dbReference type="GO" id="GO:0046872">
    <property type="term" value="F:metal ion binding"/>
    <property type="evidence" value="ECO:0007669"/>
    <property type="project" value="UniProtKB-KW"/>
</dbReference>
<reference evidence="8 9" key="1">
    <citation type="submission" date="2018-10" db="EMBL/GenBank/DDBJ databases">
        <authorList>
            <person name="Zhang X."/>
        </authorList>
    </citation>
    <scope>NUCLEOTIDE SEQUENCE [LARGE SCALE GENOMIC DNA]</scope>
    <source>
        <strain evidence="8 9">SK-G1</strain>
    </source>
</reference>
<keyword evidence="4" id="KW-0479">Metal-binding</keyword>
<dbReference type="Pfam" id="PF04015">
    <property type="entry name" value="DUF362"/>
    <property type="match status" value="1"/>
</dbReference>
<comment type="function">
    <text evidence="1">Ferredoxins are iron-sulfur proteins that transfer electrons in a wide variety of metabolic reactions.</text>
</comment>
<dbReference type="InterPro" id="IPR017896">
    <property type="entry name" value="4Fe4S_Fe-S-bd"/>
</dbReference>
<dbReference type="InterPro" id="IPR007160">
    <property type="entry name" value="DUF362"/>
</dbReference>
<keyword evidence="5" id="KW-0408">Iron</keyword>
<dbReference type="PROSITE" id="PS51379">
    <property type="entry name" value="4FE4S_FER_2"/>
    <property type="match status" value="2"/>
</dbReference>
<dbReference type="RefSeq" id="WP_122014450.1">
    <property type="nucleotide sequence ID" value="NZ_CP033169.1"/>
</dbReference>
<feature type="domain" description="4Fe-4S ferredoxin-type" evidence="7">
    <location>
        <begin position="339"/>
        <end position="368"/>
    </location>
</feature>
<keyword evidence="9" id="KW-1185">Reference proteome</keyword>
<dbReference type="AlphaFoldDB" id="A0A3G2R3X1"/>
<evidence type="ECO:0000313" key="8">
    <source>
        <dbReference type="EMBL" id="AYO30214.1"/>
    </source>
</evidence>
<dbReference type="Proteomes" id="UP000280960">
    <property type="component" value="Chromosome"/>
</dbReference>
<accession>A0A3G2R3X1</accession>
<gene>
    <name evidence="8" type="ORF">D2962_05920</name>
</gene>
<name>A0A3G2R3X1_9FIRM</name>
<evidence type="ECO:0000256" key="2">
    <source>
        <dbReference type="ARBA" id="ARBA00013529"/>
    </source>
</evidence>
<dbReference type="SUPFAM" id="SSF54862">
    <property type="entry name" value="4Fe-4S ferredoxins"/>
    <property type="match status" value="1"/>
</dbReference>
<dbReference type="InterPro" id="IPR017900">
    <property type="entry name" value="4Fe4S_Fe_S_CS"/>
</dbReference>
<evidence type="ECO:0000256" key="3">
    <source>
        <dbReference type="ARBA" id="ARBA00022485"/>
    </source>
</evidence>
<dbReference type="PANTHER" id="PTHR24960:SF76">
    <property type="entry name" value="4FE-4S FERREDOXIN-TYPE DOMAIN-CONTAINING PROTEIN"/>
    <property type="match status" value="1"/>
</dbReference>
<dbReference type="PANTHER" id="PTHR24960">
    <property type="entry name" value="PHOTOSYSTEM I IRON-SULFUR CENTER-RELATED"/>
    <property type="match status" value="1"/>
</dbReference>
<dbReference type="KEGG" id="bacg:D2962_05920"/>